<sequence>MLRKIECFLQPSKIDKIKDELVKLGVGGMSVSEVKGFGTQRGYLEGE</sequence>
<evidence type="ECO:0000313" key="1">
    <source>
        <dbReference type="EMBL" id="RLE07595.1"/>
    </source>
</evidence>
<feature type="non-terminal residue" evidence="1">
    <location>
        <position position="47"/>
    </location>
</feature>
<dbReference type="InterPro" id="IPR015867">
    <property type="entry name" value="N-reg_PII/ATP_PRibTrfase_C"/>
</dbReference>
<dbReference type="EMBL" id="QMPZ01000155">
    <property type="protein sequence ID" value="RLE07595.1"/>
    <property type="molecule type" value="Genomic_DNA"/>
</dbReference>
<organism evidence="1 2">
    <name type="scientific">Aerophobetes bacterium</name>
    <dbReference type="NCBI Taxonomy" id="2030807"/>
    <lineage>
        <taxon>Bacteria</taxon>
        <taxon>Candidatus Aerophobota</taxon>
    </lineage>
</organism>
<dbReference type="PROSITE" id="PS51343">
    <property type="entry name" value="PII_GLNB_DOM"/>
    <property type="match status" value="1"/>
</dbReference>
<dbReference type="Pfam" id="PF00543">
    <property type="entry name" value="P-II"/>
    <property type="match status" value="1"/>
</dbReference>
<gene>
    <name evidence="1" type="ORF">DRJ00_07840</name>
</gene>
<evidence type="ECO:0000313" key="2">
    <source>
        <dbReference type="Proteomes" id="UP000279422"/>
    </source>
</evidence>
<protein>
    <submittedName>
        <fullName evidence="1">P-II family nitrogen regulator</fullName>
    </submittedName>
</protein>
<dbReference type="SUPFAM" id="SSF54913">
    <property type="entry name" value="GlnB-like"/>
    <property type="match status" value="1"/>
</dbReference>
<dbReference type="Gene3D" id="3.30.70.120">
    <property type="match status" value="1"/>
</dbReference>
<dbReference type="GO" id="GO:0006808">
    <property type="term" value="P:regulation of nitrogen utilization"/>
    <property type="evidence" value="ECO:0007669"/>
    <property type="project" value="InterPro"/>
</dbReference>
<accession>A0A497E1Z1</accession>
<dbReference type="InterPro" id="IPR011322">
    <property type="entry name" value="N-reg_PII-like_a/b"/>
</dbReference>
<comment type="caution">
    <text evidence="1">The sequence shown here is derived from an EMBL/GenBank/DDBJ whole genome shotgun (WGS) entry which is preliminary data.</text>
</comment>
<dbReference type="PRINTS" id="PR00340">
    <property type="entry name" value="PIIGLNB"/>
</dbReference>
<dbReference type="Proteomes" id="UP000279422">
    <property type="component" value="Unassembled WGS sequence"/>
</dbReference>
<dbReference type="AlphaFoldDB" id="A0A497E1Z1"/>
<dbReference type="InterPro" id="IPR002187">
    <property type="entry name" value="N-reg_PII"/>
</dbReference>
<dbReference type="GO" id="GO:0030234">
    <property type="term" value="F:enzyme regulator activity"/>
    <property type="evidence" value="ECO:0007669"/>
    <property type="project" value="InterPro"/>
</dbReference>
<reference evidence="1 2" key="1">
    <citation type="submission" date="2018-06" db="EMBL/GenBank/DDBJ databases">
        <title>Extensive metabolic versatility and redundancy in microbially diverse, dynamic hydrothermal sediments.</title>
        <authorList>
            <person name="Dombrowski N."/>
            <person name="Teske A."/>
            <person name="Baker B.J."/>
        </authorList>
    </citation>
    <scope>NUCLEOTIDE SEQUENCE [LARGE SCALE GENOMIC DNA]</scope>
    <source>
        <strain evidence="1">B47_G16</strain>
    </source>
</reference>
<proteinExistence type="predicted"/>
<name>A0A497E1Z1_UNCAE</name>